<keyword evidence="7" id="KW-1185">Reference proteome</keyword>
<dbReference type="Proteomes" id="UP000318582">
    <property type="component" value="Unassembled WGS sequence"/>
</dbReference>
<feature type="transmembrane region" description="Helical" evidence="5">
    <location>
        <begin position="108"/>
        <end position="129"/>
    </location>
</feature>
<protein>
    <recommendedName>
        <fullName evidence="8">Nodulin-like domain-containing protein</fullName>
    </recommendedName>
</protein>
<evidence type="ECO:0000256" key="3">
    <source>
        <dbReference type="ARBA" id="ARBA00022989"/>
    </source>
</evidence>
<keyword evidence="2 5" id="KW-0812">Transmembrane</keyword>
<evidence type="ECO:0000313" key="7">
    <source>
        <dbReference type="Proteomes" id="UP000318582"/>
    </source>
</evidence>
<dbReference type="STRING" id="109895.A0A507E638"/>
<dbReference type="Gene3D" id="1.20.1250.20">
    <property type="entry name" value="MFS general substrate transporter like domains"/>
    <property type="match status" value="2"/>
</dbReference>
<feature type="transmembrane region" description="Helical" evidence="5">
    <location>
        <begin position="452"/>
        <end position="473"/>
    </location>
</feature>
<dbReference type="PANTHER" id="PTHR21576">
    <property type="entry name" value="UNCHARACTERIZED NODULIN-LIKE PROTEIN"/>
    <property type="match status" value="1"/>
</dbReference>
<dbReference type="SUPFAM" id="SSF103473">
    <property type="entry name" value="MFS general substrate transporter"/>
    <property type="match status" value="1"/>
</dbReference>
<feature type="transmembrane region" description="Helical" evidence="5">
    <location>
        <begin position="55"/>
        <end position="71"/>
    </location>
</feature>
<feature type="transmembrane region" description="Helical" evidence="5">
    <location>
        <begin position="83"/>
        <end position="102"/>
    </location>
</feature>
<feature type="transmembrane region" description="Helical" evidence="5">
    <location>
        <begin position="369"/>
        <end position="391"/>
    </location>
</feature>
<gene>
    <name evidence="6" type="ORF">PhCBS80983_g02411</name>
</gene>
<sequence>MPHALPASPTGPAPTATARNISFLAALLSMACGGTLYLFSAYATTLGYTQTQTNVIASAGGLGMYLSGPVIGKLVDTYGGRKLALASALSLGAGYAGLAYTFNSGLSFIWAAAAYSLVGLGSAGSYNSALTTNVRTFPVHTHGLVVGISVSLFGLSGFIFSQLSKLFMDTKGGVLDTFSFLLFVAATTGAANLVAATCLYDSRAAPARLPGTPPSLERPASGSRRRISVEQEDIPAEAAGISPILSPSRDDEPEDIDHVGAAARAFHQPSLFRNPEAWILLAAFTILTGTGLMYINNIGAMLATASSLPLARTHVSVLSISNSLGRLIAGYLSDLTRMRLPRLFYVLTASISLASAYIAAATTSSVPGYSATAAVGLGYGVVFAITPVVVGEWGGVSNFGLNWGWFQWAPAIGGQLFNTLFGMVMDRNTPAKASSIAAATQVQCLGPACYRATFVVAAMASTLAGILIAVLVVRSVKRRHARGYVSIP</sequence>
<dbReference type="GO" id="GO:0016020">
    <property type="term" value="C:membrane"/>
    <property type="evidence" value="ECO:0007669"/>
    <property type="project" value="UniProtKB-SubCell"/>
</dbReference>
<keyword evidence="4 5" id="KW-0472">Membrane</keyword>
<evidence type="ECO:0008006" key="8">
    <source>
        <dbReference type="Google" id="ProtNLM"/>
    </source>
</evidence>
<reference evidence="6 7" key="1">
    <citation type="journal article" date="2019" name="Sci. Rep.">
        <title>Comparative genomics of chytrid fungi reveal insights into the obligate biotrophic and pathogenic lifestyle of Synchytrium endobioticum.</title>
        <authorList>
            <person name="van de Vossenberg B.T.L.H."/>
            <person name="Warris S."/>
            <person name="Nguyen H.D.T."/>
            <person name="van Gent-Pelzer M.P.E."/>
            <person name="Joly D.L."/>
            <person name="van de Geest H.C."/>
            <person name="Bonants P.J.M."/>
            <person name="Smith D.S."/>
            <person name="Levesque C.A."/>
            <person name="van der Lee T.A.J."/>
        </authorList>
    </citation>
    <scope>NUCLEOTIDE SEQUENCE [LARGE SCALE GENOMIC DNA]</scope>
    <source>
        <strain evidence="6 7">CBS 809.83</strain>
    </source>
</reference>
<evidence type="ECO:0000256" key="2">
    <source>
        <dbReference type="ARBA" id="ARBA00022692"/>
    </source>
</evidence>
<dbReference type="PANTHER" id="PTHR21576:SF158">
    <property type="entry name" value="RIBOSOMAL RNA-PROCESSING PROTEIN 12-LIKE CONSERVED DOMAIN-CONTAINING PROTEIN"/>
    <property type="match status" value="1"/>
</dbReference>
<feature type="transmembrane region" description="Helical" evidence="5">
    <location>
        <begin position="21"/>
        <end position="43"/>
    </location>
</feature>
<feature type="transmembrane region" description="Helical" evidence="5">
    <location>
        <begin position="277"/>
        <end position="295"/>
    </location>
</feature>
<dbReference type="Pfam" id="PF07690">
    <property type="entry name" value="MFS_1"/>
    <property type="match status" value="1"/>
</dbReference>
<dbReference type="InterPro" id="IPR036259">
    <property type="entry name" value="MFS_trans_sf"/>
</dbReference>
<feature type="transmembrane region" description="Helical" evidence="5">
    <location>
        <begin position="141"/>
        <end position="160"/>
    </location>
</feature>
<dbReference type="InterPro" id="IPR011701">
    <property type="entry name" value="MFS"/>
</dbReference>
<dbReference type="AlphaFoldDB" id="A0A507E638"/>
<organism evidence="6 7">
    <name type="scientific">Powellomyces hirtus</name>
    <dbReference type="NCBI Taxonomy" id="109895"/>
    <lineage>
        <taxon>Eukaryota</taxon>
        <taxon>Fungi</taxon>
        <taxon>Fungi incertae sedis</taxon>
        <taxon>Chytridiomycota</taxon>
        <taxon>Chytridiomycota incertae sedis</taxon>
        <taxon>Chytridiomycetes</taxon>
        <taxon>Spizellomycetales</taxon>
        <taxon>Powellomycetaceae</taxon>
        <taxon>Powellomyces</taxon>
    </lineage>
</organism>
<comment type="caution">
    <text evidence="6">The sequence shown here is derived from an EMBL/GenBank/DDBJ whole genome shotgun (WGS) entry which is preliminary data.</text>
</comment>
<feature type="transmembrane region" description="Helical" evidence="5">
    <location>
        <begin position="403"/>
        <end position="425"/>
    </location>
</feature>
<evidence type="ECO:0000256" key="1">
    <source>
        <dbReference type="ARBA" id="ARBA00004141"/>
    </source>
</evidence>
<keyword evidence="3 5" id="KW-1133">Transmembrane helix</keyword>
<name>A0A507E638_9FUNG</name>
<proteinExistence type="predicted"/>
<dbReference type="EMBL" id="QEAQ01000024">
    <property type="protein sequence ID" value="TPX59543.1"/>
    <property type="molecule type" value="Genomic_DNA"/>
</dbReference>
<feature type="transmembrane region" description="Helical" evidence="5">
    <location>
        <begin position="180"/>
        <end position="200"/>
    </location>
</feature>
<feature type="transmembrane region" description="Helical" evidence="5">
    <location>
        <begin position="344"/>
        <end position="363"/>
    </location>
</feature>
<feature type="transmembrane region" description="Helical" evidence="5">
    <location>
        <begin position="315"/>
        <end position="332"/>
    </location>
</feature>
<evidence type="ECO:0000256" key="4">
    <source>
        <dbReference type="ARBA" id="ARBA00023136"/>
    </source>
</evidence>
<evidence type="ECO:0000313" key="6">
    <source>
        <dbReference type="EMBL" id="TPX59543.1"/>
    </source>
</evidence>
<dbReference type="GO" id="GO:0022857">
    <property type="term" value="F:transmembrane transporter activity"/>
    <property type="evidence" value="ECO:0007669"/>
    <property type="project" value="InterPro"/>
</dbReference>
<comment type="subcellular location">
    <subcellularLocation>
        <location evidence="1">Membrane</location>
        <topology evidence="1">Multi-pass membrane protein</topology>
    </subcellularLocation>
</comment>
<accession>A0A507E638</accession>
<evidence type="ECO:0000256" key="5">
    <source>
        <dbReference type="SAM" id="Phobius"/>
    </source>
</evidence>